<dbReference type="InterPro" id="IPR000436">
    <property type="entry name" value="Sushi_SCR_CCP_dom"/>
</dbReference>
<protein>
    <submittedName>
        <fullName evidence="12">Low-density lipoprotein receptor-related protein 2</fullName>
    </submittedName>
</protein>
<gene>
    <name evidence="12" type="ORF">EAI_06059</name>
</gene>
<dbReference type="InterPro" id="IPR023415">
    <property type="entry name" value="LDLR_class-A_CS"/>
</dbReference>
<evidence type="ECO:0000313" key="12">
    <source>
        <dbReference type="EMBL" id="EFN89458.1"/>
    </source>
</evidence>
<dbReference type="SMART" id="SM00192">
    <property type="entry name" value="LDLa"/>
    <property type="match status" value="2"/>
</dbReference>
<reference evidence="12 13" key="1">
    <citation type="journal article" date="2010" name="Science">
        <title>Genomic comparison of the ants Camponotus floridanus and Harpegnathos saltator.</title>
        <authorList>
            <person name="Bonasio R."/>
            <person name="Zhang G."/>
            <person name="Ye C."/>
            <person name="Mutti N.S."/>
            <person name="Fang X."/>
            <person name="Qin N."/>
            <person name="Donahue G."/>
            <person name="Yang P."/>
            <person name="Li Q."/>
            <person name="Li C."/>
            <person name="Zhang P."/>
            <person name="Huang Z."/>
            <person name="Berger S.L."/>
            <person name="Reinberg D."/>
            <person name="Wang J."/>
            <person name="Liebig J."/>
        </authorList>
    </citation>
    <scope>NUCLEOTIDE SEQUENCE [LARGE SCALE GENOMIC DNA]</scope>
    <source>
        <strain evidence="12 13">R22 G/1</strain>
    </source>
</reference>
<evidence type="ECO:0000256" key="8">
    <source>
        <dbReference type="PROSITE-ProRule" id="PRU00124"/>
    </source>
</evidence>
<dbReference type="SUPFAM" id="SSF57535">
    <property type="entry name" value="Complement control module/SCR domain"/>
    <property type="match status" value="2"/>
</dbReference>
<keyword evidence="7 8" id="KW-1015">Disulfide bond</keyword>
<sequence length="322" mass="35221">MCDNGECINNIYVCDGISQCADGSDEVAAKCMSLSCLPTAFRCAYGACIDGDLRCNGKVNCVDGSDEDSQLCSGAAWPSAFPPGPTSTTTVSPVTPITSSTPKSCKTPSQPPNGHWKLHRLQCDRNDQDCNIPEGVELPVGSQLVYSCNSGYKIRGTTDVGCSFEGKWLNIPVCIEIRCEALSTASTEALCTYNNDWASCESSVLPGTTATLSCRNSYQRETKFSSRRDQVRCDTDGKWVPDPIRCIPGPISINIYFNNSQLMLQTPLDKEGPTLIEISNDRIIIHTNQQSLIDLKGVEETKTQINTERSNRRLTEDSWAWS</sequence>
<feature type="region of interest" description="Disordered" evidence="10">
    <location>
        <begin position="83"/>
        <end position="113"/>
    </location>
</feature>
<comment type="subcellular location">
    <subcellularLocation>
        <location evidence="2">Endomembrane system</location>
    </subcellularLocation>
    <subcellularLocation>
        <location evidence="1">Membrane</location>
        <topology evidence="1">Single-pass membrane protein</topology>
    </subcellularLocation>
</comment>
<proteinExistence type="predicted"/>
<dbReference type="Pfam" id="PF00084">
    <property type="entry name" value="Sushi"/>
    <property type="match status" value="2"/>
</dbReference>
<dbReference type="EMBL" id="GL445549">
    <property type="protein sequence ID" value="EFN89458.1"/>
    <property type="molecule type" value="Genomic_DNA"/>
</dbReference>
<feature type="compositionally biased region" description="Low complexity" evidence="10">
    <location>
        <begin position="86"/>
        <end position="108"/>
    </location>
</feature>
<dbReference type="CDD" id="cd00033">
    <property type="entry name" value="CCP"/>
    <property type="match status" value="1"/>
</dbReference>
<keyword evidence="12" id="KW-0675">Receptor</keyword>
<keyword evidence="9" id="KW-0768">Sushi</keyword>
<keyword evidence="6" id="KW-0472">Membrane</keyword>
<dbReference type="OMA" id="DESHEYC"/>
<evidence type="ECO:0000256" key="1">
    <source>
        <dbReference type="ARBA" id="ARBA00004167"/>
    </source>
</evidence>
<evidence type="ECO:0000259" key="11">
    <source>
        <dbReference type="PROSITE" id="PS50923"/>
    </source>
</evidence>
<dbReference type="AlphaFoldDB" id="E2B4B0"/>
<dbReference type="SUPFAM" id="SSF57424">
    <property type="entry name" value="LDL receptor-like module"/>
    <property type="match status" value="2"/>
</dbReference>
<dbReference type="PRINTS" id="PR00261">
    <property type="entry name" value="LDLRECEPTOR"/>
</dbReference>
<dbReference type="STRING" id="610380.E2B4B0"/>
<keyword evidence="3" id="KW-0812">Transmembrane</keyword>
<dbReference type="GO" id="GO:0012505">
    <property type="term" value="C:endomembrane system"/>
    <property type="evidence" value="ECO:0007669"/>
    <property type="project" value="UniProtKB-SubCell"/>
</dbReference>
<dbReference type="PROSITE" id="PS50923">
    <property type="entry name" value="SUSHI"/>
    <property type="match status" value="2"/>
</dbReference>
<dbReference type="Pfam" id="PF00057">
    <property type="entry name" value="Ldl_recept_a"/>
    <property type="match status" value="2"/>
</dbReference>
<dbReference type="CDD" id="cd00112">
    <property type="entry name" value="LDLa"/>
    <property type="match status" value="2"/>
</dbReference>
<evidence type="ECO:0000256" key="4">
    <source>
        <dbReference type="ARBA" id="ARBA00022737"/>
    </source>
</evidence>
<dbReference type="InterPro" id="IPR002172">
    <property type="entry name" value="LDrepeatLR_classA_rpt"/>
</dbReference>
<dbReference type="PANTHER" id="PTHR24270">
    <property type="entry name" value="LOW-DENSITY LIPOPROTEIN RECEPTOR-RELATED"/>
    <property type="match status" value="1"/>
</dbReference>
<keyword evidence="12" id="KW-0449">Lipoprotein</keyword>
<evidence type="ECO:0000256" key="3">
    <source>
        <dbReference type="ARBA" id="ARBA00022692"/>
    </source>
</evidence>
<dbReference type="Gene3D" id="2.10.70.10">
    <property type="entry name" value="Complement Module, domain 1"/>
    <property type="match status" value="1"/>
</dbReference>
<dbReference type="Proteomes" id="UP000008237">
    <property type="component" value="Unassembled WGS sequence"/>
</dbReference>
<feature type="disulfide bond" evidence="8">
    <location>
        <begin position="36"/>
        <end position="48"/>
    </location>
</feature>
<feature type="domain" description="Sushi" evidence="11">
    <location>
        <begin position="128"/>
        <end position="176"/>
    </location>
</feature>
<dbReference type="InParanoid" id="E2B4B0"/>
<dbReference type="PROSITE" id="PS50068">
    <property type="entry name" value="LDLRA_2"/>
    <property type="match status" value="2"/>
</dbReference>
<evidence type="ECO:0000256" key="10">
    <source>
        <dbReference type="SAM" id="MobiDB-lite"/>
    </source>
</evidence>
<dbReference type="Gene3D" id="4.10.400.10">
    <property type="entry name" value="Low-density Lipoprotein Receptor"/>
    <property type="match status" value="2"/>
</dbReference>
<name>E2B4B0_HARSA</name>
<feature type="disulfide bond" evidence="8">
    <location>
        <begin position="43"/>
        <end position="61"/>
    </location>
</feature>
<evidence type="ECO:0000256" key="6">
    <source>
        <dbReference type="ARBA" id="ARBA00023136"/>
    </source>
</evidence>
<dbReference type="InterPro" id="IPR036055">
    <property type="entry name" value="LDL_receptor-like_sf"/>
</dbReference>
<feature type="disulfide bond" evidence="8">
    <location>
        <begin position="2"/>
        <end position="20"/>
    </location>
</feature>
<evidence type="ECO:0000256" key="2">
    <source>
        <dbReference type="ARBA" id="ARBA00004308"/>
    </source>
</evidence>
<dbReference type="OrthoDB" id="2019384at2759"/>
<keyword evidence="4" id="KW-0677">Repeat</keyword>
<evidence type="ECO:0000256" key="5">
    <source>
        <dbReference type="ARBA" id="ARBA00022989"/>
    </source>
</evidence>
<evidence type="ECO:0000256" key="7">
    <source>
        <dbReference type="ARBA" id="ARBA00023157"/>
    </source>
</evidence>
<organism evidence="13">
    <name type="scientific">Harpegnathos saltator</name>
    <name type="common">Jerdon's jumping ant</name>
    <dbReference type="NCBI Taxonomy" id="610380"/>
    <lineage>
        <taxon>Eukaryota</taxon>
        <taxon>Metazoa</taxon>
        <taxon>Ecdysozoa</taxon>
        <taxon>Arthropoda</taxon>
        <taxon>Hexapoda</taxon>
        <taxon>Insecta</taxon>
        <taxon>Pterygota</taxon>
        <taxon>Neoptera</taxon>
        <taxon>Endopterygota</taxon>
        <taxon>Hymenoptera</taxon>
        <taxon>Apocrita</taxon>
        <taxon>Aculeata</taxon>
        <taxon>Formicoidea</taxon>
        <taxon>Formicidae</taxon>
        <taxon>Ponerinae</taxon>
        <taxon>Ponerini</taxon>
        <taxon>Harpegnathos</taxon>
    </lineage>
</organism>
<evidence type="ECO:0000256" key="9">
    <source>
        <dbReference type="PROSITE-ProRule" id="PRU00302"/>
    </source>
</evidence>
<dbReference type="InterPro" id="IPR035976">
    <property type="entry name" value="Sushi/SCR/CCP_sf"/>
</dbReference>
<keyword evidence="5" id="KW-1133">Transmembrane helix</keyword>
<keyword evidence="13" id="KW-1185">Reference proteome</keyword>
<dbReference type="InterPro" id="IPR050685">
    <property type="entry name" value="LDLR"/>
</dbReference>
<comment type="caution">
    <text evidence="9">Lacks conserved residue(s) required for the propagation of feature annotation.</text>
</comment>
<evidence type="ECO:0000313" key="13">
    <source>
        <dbReference type="Proteomes" id="UP000008237"/>
    </source>
</evidence>
<dbReference type="GO" id="GO:0005886">
    <property type="term" value="C:plasma membrane"/>
    <property type="evidence" value="ECO:0007669"/>
    <property type="project" value="TreeGrafter"/>
</dbReference>
<accession>E2B4B0</accession>
<dbReference type="PROSITE" id="PS01209">
    <property type="entry name" value="LDLRA_1"/>
    <property type="match status" value="1"/>
</dbReference>
<feature type="domain" description="Sushi" evidence="11">
    <location>
        <begin position="189"/>
        <end position="248"/>
    </location>
</feature>
<dbReference type="GO" id="GO:0016192">
    <property type="term" value="P:vesicle-mediated transport"/>
    <property type="evidence" value="ECO:0007669"/>
    <property type="project" value="UniProtKB-ARBA"/>
</dbReference>